<dbReference type="Proteomes" id="UP000291343">
    <property type="component" value="Unassembled WGS sequence"/>
</dbReference>
<dbReference type="GO" id="GO:0007411">
    <property type="term" value="P:axon guidance"/>
    <property type="evidence" value="ECO:0007669"/>
    <property type="project" value="TreeGrafter"/>
</dbReference>
<dbReference type="OrthoDB" id="6731473at2759"/>
<reference evidence="4 5" key="1">
    <citation type="journal article" date="2017" name="Gigascience">
        <title>Genome sequence of the small brown planthopper, Laodelphax striatellus.</title>
        <authorList>
            <person name="Zhu J."/>
            <person name="Jiang F."/>
            <person name="Wang X."/>
            <person name="Yang P."/>
            <person name="Bao Y."/>
            <person name="Zhao W."/>
            <person name="Wang W."/>
            <person name="Lu H."/>
            <person name="Wang Q."/>
            <person name="Cui N."/>
            <person name="Li J."/>
            <person name="Chen X."/>
            <person name="Luo L."/>
            <person name="Yu J."/>
            <person name="Kang L."/>
            <person name="Cui F."/>
        </authorList>
    </citation>
    <scope>NUCLEOTIDE SEQUENCE [LARGE SCALE GENOMIC DNA]</scope>
    <source>
        <strain evidence="4">Lst14</strain>
    </source>
</reference>
<evidence type="ECO:0000259" key="3">
    <source>
        <dbReference type="PROSITE" id="PS50835"/>
    </source>
</evidence>
<dbReference type="InterPro" id="IPR003599">
    <property type="entry name" value="Ig_sub"/>
</dbReference>
<dbReference type="Gene3D" id="2.60.40.10">
    <property type="entry name" value="Immunoglobulins"/>
    <property type="match status" value="2"/>
</dbReference>
<dbReference type="SMART" id="SM00408">
    <property type="entry name" value="IGc2"/>
    <property type="match status" value="1"/>
</dbReference>
<feature type="domain" description="Ig-like" evidence="3">
    <location>
        <begin position="1"/>
        <end position="85"/>
    </location>
</feature>
<evidence type="ECO:0000256" key="2">
    <source>
        <dbReference type="ARBA" id="ARBA00023319"/>
    </source>
</evidence>
<dbReference type="InterPro" id="IPR013098">
    <property type="entry name" value="Ig_I-set"/>
</dbReference>
<dbReference type="SMART" id="SM00409">
    <property type="entry name" value="IG"/>
    <property type="match status" value="1"/>
</dbReference>
<dbReference type="InParanoid" id="A0A482X360"/>
<dbReference type="InterPro" id="IPR013783">
    <property type="entry name" value="Ig-like_fold"/>
</dbReference>
<dbReference type="SMR" id="A0A482X360"/>
<dbReference type="FunFam" id="2.60.40.10:FF:000032">
    <property type="entry name" value="palladin isoform X1"/>
    <property type="match status" value="1"/>
</dbReference>
<comment type="caution">
    <text evidence="4">The sequence shown here is derived from an EMBL/GenBank/DDBJ whole genome shotgun (WGS) entry which is preliminary data.</text>
</comment>
<keyword evidence="1" id="KW-1015">Disulfide bond</keyword>
<dbReference type="InterPro" id="IPR036179">
    <property type="entry name" value="Ig-like_dom_sf"/>
</dbReference>
<dbReference type="PANTHER" id="PTHR10075:SF100">
    <property type="entry name" value="FASCICLIN-2"/>
    <property type="match status" value="1"/>
</dbReference>
<dbReference type="GO" id="GO:0005886">
    <property type="term" value="C:plasma membrane"/>
    <property type="evidence" value="ECO:0007669"/>
    <property type="project" value="TreeGrafter"/>
</dbReference>
<dbReference type="Pfam" id="PF07679">
    <property type="entry name" value="I-set"/>
    <property type="match status" value="1"/>
</dbReference>
<feature type="domain" description="Ig-like" evidence="3">
    <location>
        <begin position="90"/>
        <end position="130"/>
    </location>
</feature>
<gene>
    <name evidence="4" type="ORF">LSTR_LSTR017662</name>
</gene>
<name>A0A482X360_LAOST</name>
<dbReference type="PROSITE" id="PS50835">
    <property type="entry name" value="IG_LIKE"/>
    <property type="match status" value="2"/>
</dbReference>
<evidence type="ECO:0000256" key="1">
    <source>
        <dbReference type="ARBA" id="ARBA00023157"/>
    </source>
</evidence>
<proteinExistence type="predicted"/>
<dbReference type="AlphaFoldDB" id="A0A482X360"/>
<accession>A0A482X360</accession>
<sequence>MELPPQNVTILDGKDAIMNCRVAGAPTPNITWIYEDKDTVDVTGRIQLLETGDLLIAAVRETDGGKYACVRANEAGRVEAAGHLAVLVRTQIIQPPADTRVLLGNTATLQCKVSSDPTVPYQVDWFHNTQ</sequence>
<dbReference type="STRING" id="195883.A0A482X360"/>
<dbReference type="EMBL" id="QKKF02018540">
    <property type="protein sequence ID" value="RZF40299.1"/>
    <property type="molecule type" value="Genomic_DNA"/>
</dbReference>
<dbReference type="GO" id="GO:0007156">
    <property type="term" value="P:homophilic cell adhesion via plasma membrane adhesion molecules"/>
    <property type="evidence" value="ECO:0007669"/>
    <property type="project" value="TreeGrafter"/>
</dbReference>
<evidence type="ECO:0000313" key="5">
    <source>
        <dbReference type="Proteomes" id="UP000291343"/>
    </source>
</evidence>
<dbReference type="GO" id="GO:0098632">
    <property type="term" value="F:cell-cell adhesion mediator activity"/>
    <property type="evidence" value="ECO:0007669"/>
    <property type="project" value="TreeGrafter"/>
</dbReference>
<dbReference type="InterPro" id="IPR007110">
    <property type="entry name" value="Ig-like_dom"/>
</dbReference>
<dbReference type="InterPro" id="IPR003598">
    <property type="entry name" value="Ig_sub2"/>
</dbReference>
<dbReference type="GO" id="GO:0070593">
    <property type="term" value="P:dendrite self-avoidance"/>
    <property type="evidence" value="ECO:0007669"/>
    <property type="project" value="TreeGrafter"/>
</dbReference>
<organism evidence="4 5">
    <name type="scientific">Laodelphax striatellus</name>
    <name type="common">Small brown planthopper</name>
    <name type="synonym">Delphax striatella</name>
    <dbReference type="NCBI Taxonomy" id="195883"/>
    <lineage>
        <taxon>Eukaryota</taxon>
        <taxon>Metazoa</taxon>
        <taxon>Ecdysozoa</taxon>
        <taxon>Arthropoda</taxon>
        <taxon>Hexapoda</taxon>
        <taxon>Insecta</taxon>
        <taxon>Pterygota</taxon>
        <taxon>Neoptera</taxon>
        <taxon>Paraneoptera</taxon>
        <taxon>Hemiptera</taxon>
        <taxon>Auchenorrhyncha</taxon>
        <taxon>Fulgoroidea</taxon>
        <taxon>Delphacidae</taxon>
        <taxon>Criomorphinae</taxon>
        <taxon>Laodelphax</taxon>
    </lineage>
</organism>
<protein>
    <recommendedName>
        <fullName evidence="3">Ig-like domain-containing protein</fullName>
    </recommendedName>
</protein>
<evidence type="ECO:0000313" key="4">
    <source>
        <dbReference type="EMBL" id="RZF40299.1"/>
    </source>
</evidence>
<keyword evidence="5" id="KW-1185">Reference proteome</keyword>
<dbReference type="PANTHER" id="PTHR10075">
    <property type="entry name" value="BASIGIN RELATED"/>
    <property type="match status" value="1"/>
</dbReference>
<dbReference type="GO" id="GO:0030424">
    <property type="term" value="C:axon"/>
    <property type="evidence" value="ECO:0007669"/>
    <property type="project" value="TreeGrafter"/>
</dbReference>
<keyword evidence="2" id="KW-0393">Immunoglobulin domain</keyword>
<dbReference type="SUPFAM" id="SSF48726">
    <property type="entry name" value="Immunoglobulin"/>
    <property type="match status" value="2"/>
</dbReference>